<keyword evidence="3" id="KW-1185">Reference proteome</keyword>
<dbReference type="PATRIC" id="fig|47500.8.peg.3750"/>
<evidence type="ECO:0000313" key="3">
    <source>
        <dbReference type="Proteomes" id="UP000037269"/>
    </source>
</evidence>
<evidence type="ECO:0000313" key="2">
    <source>
        <dbReference type="EMBL" id="SDK11781.1"/>
    </source>
</evidence>
<evidence type="ECO:0000313" key="4">
    <source>
        <dbReference type="Proteomes" id="UP000182836"/>
    </source>
</evidence>
<proteinExistence type="predicted"/>
<name>A0A0D1XWT2_ANEMI</name>
<sequence length="247" mass="29423">MNIPKQFIKPFPSYEEVFYDNLEQHKKHFLPICSINLQCVDPEWDEWLHIVSAKEIHEGCVGDFTQPFHTNFTKEDTLGFDVIDGKYKFEADWHYFEIEQNPSDIVEEAYMRNEKDYQIRKEFFQRNQKIYPYSSFGEEFTSVEALEKEFAEKQTSGWGLDYPEVNGILDDIRFMTEEGQELLEDCVSEDKIFDYTNLLYVPKDEEGHPFTYIGFATGYYFQAYGADCIYLFFNKELRKAVICFEYT</sequence>
<dbReference type="AlphaFoldDB" id="A0A0D1XWT2"/>
<dbReference type="EMBL" id="FNED01000039">
    <property type="protein sequence ID" value="SDK11781.1"/>
    <property type="molecule type" value="Genomic_DNA"/>
</dbReference>
<dbReference type="RefSeq" id="WP_043068344.1">
    <property type="nucleotide sequence ID" value="NZ_BJOA01000125.1"/>
</dbReference>
<reference evidence="2 4" key="2">
    <citation type="submission" date="2016-10" db="EMBL/GenBank/DDBJ databases">
        <authorList>
            <person name="de Groot N.N."/>
        </authorList>
    </citation>
    <scope>NUCLEOTIDE SEQUENCE [LARGE SCALE GENOMIC DNA]</scope>
    <source>
        <strain evidence="2 4">DSM 2895</strain>
    </source>
</reference>
<evidence type="ECO:0000313" key="1">
    <source>
        <dbReference type="EMBL" id="KON97578.1"/>
    </source>
</evidence>
<protein>
    <submittedName>
        <fullName evidence="1">Siderophore biosynthesis protein</fullName>
    </submittedName>
</protein>
<organism evidence="1 3">
    <name type="scientific">Aneurinibacillus migulanus</name>
    <name type="common">Bacillus migulanus</name>
    <dbReference type="NCBI Taxonomy" id="47500"/>
    <lineage>
        <taxon>Bacteria</taxon>
        <taxon>Bacillati</taxon>
        <taxon>Bacillota</taxon>
        <taxon>Bacilli</taxon>
        <taxon>Bacillales</taxon>
        <taxon>Paenibacillaceae</taxon>
        <taxon>Aneurinibacillus group</taxon>
        <taxon>Aneurinibacillus</taxon>
    </lineage>
</organism>
<dbReference type="GeneID" id="42307638"/>
<accession>A0A0D1XWT2</accession>
<dbReference type="Proteomes" id="UP000037269">
    <property type="component" value="Unassembled WGS sequence"/>
</dbReference>
<dbReference type="OrthoDB" id="1150828at2"/>
<dbReference type="Proteomes" id="UP000182836">
    <property type="component" value="Unassembled WGS sequence"/>
</dbReference>
<reference evidence="1 3" key="1">
    <citation type="submission" date="2015-07" db="EMBL/GenBank/DDBJ databases">
        <title>Fjat-14205 dsm 2895.</title>
        <authorList>
            <person name="Liu B."/>
            <person name="Wang J."/>
            <person name="Zhu Y."/>
            <person name="Liu G."/>
            <person name="Chen Q."/>
            <person name="Chen Z."/>
            <person name="Lan J."/>
            <person name="Che J."/>
            <person name="Ge C."/>
            <person name="Shi H."/>
            <person name="Pan Z."/>
            <person name="Liu X."/>
        </authorList>
    </citation>
    <scope>NUCLEOTIDE SEQUENCE [LARGE SCALE GENOMIC DNA]</scope>
    <source>
        <strain evidence="1 3">DSM 2895</strain>
    </source>
</reference>
<dbReference type="EMBL" id="LGUG01000004">
    <property type="protein sequence ID" value="KON97578.1"/>
    <property type="molecule type" value="Genomic_DNA"/>
</dbReference>
<gene>
    <name evidence="1" type="ORF">AF333_21055</name>
    <name evidence="2" type="ORF">SAMN04487909_13945</name>
</gene>